<dbReference type="GO" id="GO:0017022">
    <property type="term" value="F:myosin binding"/>
    <property type="evidence" value="ECO:0007669"/>
    <property type="project" value="InterPro"/>
</dbReference>
<keyword evidence="6" id="KW-1003">Cell membrane</keyword>
<keyword evidence="8" id="KW-0965">Cell junction</keyword>
<feature type="region of interest" description="Disordered" evidence="14">
    <location>
        <begin position="21"/>
        <end position="46"/>
    </location>
</feature>
<dbReference type="InterPro" id="IPR026858">
    <property type="entry name" value="Vezatin"/>
</dbReference>
<dbReference type="GO" id="GO:0005634">
    <property type="term" value="C:nucleus"/>
    <property type="evidence" value="ECO:0007669"/>
    <property type="project" value="UniProtKB-SubCell"/>
</dbReference>
<keyword evidence="9 15" id="KW-1133">Transmembrane helix</keyword>
<dbReference type="GO" id="GO:0005886">
    <property type="term" value="C:plasma membrane"/>
    <property type="evidence" value="ECO:0007669"/>
    <property type="project" value="UniProtKB-SubCell"/>
</dbReference>
<evidence type="ECO:0000256" key="14">
    <source>
        <dbReference type="SAM" id="MobiDB-lite"/>
    </source>
</evidence>
<keyword evidence="11 15" id="KW-0472">Membrane</keyword>
<evidence type="ECO:0000256" key="3">
    <source>
        <dbReference type="ARBA" id="ARBA00004651"/>
    </source>
</evidence>
<evidence type="ECO:0000256" key="8">
    <source>
        <dbReference type="ARBA" id="ARBA00022949"/>
    </source>
</evidence>
<evidence type="ECO:0000256" key="6">
    <source>
        <dbReference type="ARBA" id="ARBA00022475"/>
    </source>
</evidence>
<feature type="transmembrane region" description="Helical" evidence="15">
    <location>
        <begin position="174"/>
        <end position="193"/>
    </location>
</feature>
<evidence type="ECO:0000256" key="11">
    <source>
        <dbReference type="ARBA" id="ARBA00023136"/>
    </source>
</evidence>
<proteinExistence type="inferred from homology"/>
<evidence type="ECO:0000256" key="4">
    <source>
        <dbReference type="ARBA" id="ARBA00007245"/>
    </source>
</evidence>
<dbReference type="PANTHER" id="PTHR15989:SF5">
    <property type="entry name" value="VEZATIN"/>
    <property type="match status" value="1"/>
</dbReference>
<comment type="subcellular location">
    <subcellularLocation>
        <location evidence="2">Cell junction</location>
        <location evidence="2">Adherens junction</location>
    </subcellularLocation>
    <subcellularLocation>
        <location evidence="3">Cell membrane</location>
        <topology evidence="3">Multi-pass membrane protein</topology>
    </subcellularLocation>
    <subcellularLocation>
        <location evidence="1">Nucleus</location>
    </subcellularLocation>
</comment>
<evidence type="ECO:0000313" key="18">
    <source>
        <dbReference type="Proteomes" id="UP000326924"/>
    </source>
</evidence>
<feature type="coiled-coil region" evidence="13">
    <location>
        <begin position="421"/>
        <end position="448"/>
    </location>
</feature>
<keyword evidence="7 15" id="KW-0812">Transmembrane</keyword>
<keyword evidence="12" id="KW-0539">Nucleus</keyword>
<sequence length="622" mass="69440">MESIVFANSPLAEYLEGNGEQADWGIEPPVESSSDESDAPCFAPSGNVRSRGNYKGLRPLRMSQYGSGRCARFFELFSKTVDTRLSHSENSRFLERFRYIIIASQLLNGHVNVSHYDRSQGQNFSEDDHKTAIFGNPYTKVRYWVQSGGFLLASTLVLSWVFRGNGDGIFSKGRAVIAVIIIVIVGIALFTRARRKWLRSLRLKAVEFAAVFIENSQTFDILASNAVTLIQEVELVSRGYRLSLPLPPVTRLESGDRTRRCARLRKSVLSALTMAIPPHNRACISLRHLVQEADLEKFYDIYDLQLADLQEAELGVEPGDELGDLESLKALKTLLHRLHTTRRVFLCSLLAIDADGGYSDYTRWGLAVEQLRSLGNLIAELAGELKKILAEQDQFSIPPTPVATAPLSPEGEKCRGQLRKLNSLSQALRGLQAKMHVLREESDRTLQESSDLSDFGRDLLSHYDSIGADLRGLVDEWENARACLAMSVERQSPRNSGSPDSIDGSTLVGDTPRNSGLFTKDGPGGWADAAGLGLFSQPEESEQEQDPDTEVVFEAVAESKPIRPRSFMTRDERIKKVREERIKAEEHRKSLEAGLALQKELQSVLVNRPAPKRRYTTRAFSR</sequence>
<dbReference type="AlphaFoldDB" id="A0A5J5EWI4"/>
<comment type="caution">
    <text evidence="17">The sequence shown here is derived from an EMBL/GenBank/DDBJ whole genome shotgun (WGS) entry which is preliminary data.</text>
</comment>
<feature type="domain" description="Myosin-binding" evidence="16">
    <location>
        <begin position="172"/>
        <end position="434"/>
    </location>
</feature>
<evidence type="ECO:0000256" key="13">
    <source>
        <dbReference type="SAM" id="Coils"/>
    </source>
</evidence>
<evidence type="ECO:0000256" key="15">
    <source>
        <dbReference type="SAM" id="Phobius"/>
    </source>
</evidence>
<name>A0A5J5EWI4_9PEZI</name>
<feature type="compositionally biased region" description="Polar residues" evidence="14">
    <location>
        <begin position="489"/>
        <end position="499"/>
    </location>
</feature>
<comment type="similarity">
    <text evidence="4">Belongs to the vezatin family.</text>
</comment>
<evidence type="ECO:0000256" key="9">
    <source>
        <dbReference type="ARBA" id="ARBA00022989"/>
    </source>
</evidence>
<evidence type="ECO:0000256" key="10">
    <source>
        <dbReference type="ARBA" id="ARBA00023054"/>
    </source>
</evidence>
<feature type="transmembrane region" description="Helical" evidence="15">
    <location>
        <begin position="143"/>
        <end position="162"/>
    </location>
</feature>
<evidence type="ECO:0000256" key="5">
    <source>
        <dbReference type="ARBA" id="ARBA00018125"/>
    </source>
</evidence>
<gene>
    <name evidence="17" type="ORF">FN846DRAFT_746291</name>
</gene>
<keyword evidence="18" id="KW-1185">Reference proteome</keyword>
<evidence type="ECO:0000256" key="1">
    <source>
        <dbReference type="ARBA" id="ARBA00004123"/>
    </source>
</evidence>
<evidence type="ECO:0000256" key="2">
    <source>
        <dbReference type="ARBA" id="ARBA00004536"/>
    </source>
</evidence>
<dbReference type="InParanoid" id="A0A5J5EWI4"/>
<reference evidence="17 18" key="1">
    <citation type="submission" date="2019-09" db="EMBL/GenBank/DDBJ databases">
        <title>Draft genome of the ectomycorrhizal ascomycete Sphaerosporella brunnea.</title>
        <authorList>
            <consortium name="DOE Joint Genome Institute"/>
            <person name="Benucci G.M."/>
            <person name="Marozzi G."/>
            <person name="Antonielli L."/>
            <person name="Sanchez S."/>
            <person name="Marco P."/>
            <person name="Wang X."/>
            <person name="Falini L.B."/>
            <person name="Barry K."/>
            <person name="Haridas S."/>
            <person name="Lipzen A."/>
            <person name="Labutti K."/>
            <person name="Grigoriev I.V."/>
            <person name="Murat C."/>
            <person name="Martin F."/>
            <person name="Albertini E."/>
            <person name="Donnini D."/>
            <person name="Bonito G."/>
        </authorList>
    </citation>
    <scope>NUCLEOTIDE SEQUENCE [LARGE SCALE GENOMIC DNA]</scope>
    <source>
        <strain evidence="17 18">Sb_GMNB300</strain>
    </source>
</reference>
<evidence type="ECO:0000256" key="12">
    <source>
        <dbReference type="ARBA" id="ARBA00023242"/>
    </source>
</evidence>
<accession>A0A5J5EWI4</accession>
<organism evidence="17 18">
    <name type="scientific">Sphaerosporella brunnea</name>
    <dbReference type="NCBI Taxonomy" id="1250544"/>
    <lineage>
        <taxon>Eukaryota</taxon>
        <taxon>Fungi</taxon>
        <taxon>Dikarya</taxon>
        <taxon>Ascomycota</taxon>
        <taxon>Pezizomycotina</taxon>
        <taxon>Pezizomycetes</taxon>
        <taxon>Pezizales</taxon>
        <taxon>Pyronemataceae</taxon>
        <taxon>Sphaerosporella</taxon>
    </lineage>
</organism>
<dbReference type="PANTHER" id="PTHR15989">
    <property type="entry name" value="VEZATIN"/>
    <property type="match status" value="1"/>
</dbReference>
<feature type="region of interest" description="Disordered" evidence="14">
    <location>
        <begin position="488"/>
        <end position="523"/>
    </location>
</feature>
<keyword evidence="10 13" id="KW-0175">Coiled coil</keyword>
<evidence type="ECO:0000259" key="16">
    <source>
        <dbReference type="Pfam" id="PF12632"/>
    </source>
</evidence>
<dbReference type="GO" id="GO:0098609">
    <property type="term" value="P:cell-cell adhesion"/>
    <property type="evidence" value="ECO:0007669"/>
    <property type="project" value="InterPro"/>
</dbReference>
<dbReference type="Pfam" id="PF12632">
    <property type="entry name" value="Vezatin"/>
    <property type="match status" value="1"/>
</dbReference>
<evidence type="ECO:0000256" key="7">
    <source>
        <dbReference type="ARBA" id="ARBA00022692"/>
    </source>
</evidence>
<dbReference type="OrthoDB" id="21151at2759"/>
<evidence type="ECO:0000313" key="17">
    <source>
        <dbReference type="EMBL" id="KAA8905478.1"/>
    </source>
</evidence>
<dbReference type="InterPro" id="IPR026859">
    <property type="entry name" value="Myosin-bd"/>
</dbReference>
<dbReference type="Proteomes" id="UP000326924">
    <property type="component" value="Unassembled WGS sequence"/>
</dbReference>
<dbReference type="EMBL" id="VXIS01000099">
    <property type="protein sequence ID" value="KAA8905478.1"/>
    <property type="molecule type" value="Genomic_DNA"/>
</dbReference>
<protein>
    <recommendedName>
        <fullName evidence="5">Vezatin</fullName>
    </recommendedName>
</protein>